<reference evidence="8 12" key="1">
    <citation type="submission" date="2016-09" db="EMBL/GenBank/DDBJ databases">
        <title>Campylobacter from American crows.</title>
        <authorList>
            <person name="Weis A.M."/>
            <person name="Weimer B.C."/>
            <person name="Townsend A.K."/>
            <person name="Taff C."/>
        </authorList>
    </citation>
    <scope>NUCLEOTIDE SEQUENCE [LARGE SCALE GENOMIC DNA]</scope>
    <source>
        <strain evidence="8 12">BCW_3791</strain>
    </source>
</reference>
<protein>
    <submittedName>
        <fullName evidence="8">Histidine kinase</fullName>
    </submittedName>
    <submittedName>
        <fullName evidence="9">Methyl-accepting chemotaxis protein</fullName>
    </submittedName>
</protein>
<keyword evidence="8" id="KW-0418">Kinase</keyword>
<dbReference type="GO" id="GO:0016020">
    <property type="term" value="C:membrane"/>
    <property type="evidence" value="ECO:0007669"/>
    <property type="project" value="InterPro"/>
</dbReference>
<comment type="similarity">
    <text evidence="2">Belongs to the methyl-accepting chemotaxis (MCP) protein family.</text>
</comment>
<evidence type="ECO:0000313" key="8">
    <source>
        <dbReference type="EMBL" id="OEV46680.1"/>
    </source>
</evidence>
<dbReference type="InterPro" id="IPR045812">
    <property type="entry name" value="DAHL"/>
</dbReference>
<dbReference type="PANTHER" id="PTHR32089">
    <property type="entry name" value="METHYL-ACCEPTING CHEMOTAXIS PROTEIN MCPB"/>
    <property type="match status" value="1"/>
</dbReference>
<feature type="domain" description="Methyl-accepting transducer" evidence="5">
    <location>
        <begin position="321"/>
        <end position="574"/>
    </location>
</feature>
<gene>
    <name evidence="8" type="ORF">AJY60_06280</name>
    <name evidence="9" type="ORF">C3H42_06155</name>
    <name evidence="7" type="ORF">F8Y55_08990</name>
</gene>
<dbReference type="PROSITE" id="PS50885">
    <property type="entry name" value="HAMP"/>
    <property type="match status" value="1"/>
</dbReference>
<evidence type="ECO:0000313" key="10">
    <source>
        <dbReference type="Proteomes" id="UP000287237"/>
    </source>
</evidence>
<dbReference type="PANTHER" id="PTHR32089:SF112">
    <property type="entry name" value="LYSOZYME-LIKE PROTEIN-RELATED"/>
    <property type="match status" value="1"/>
</dbReference>
<keyword evidence="1 3" id="KW-0807">Transducer</keyword>
<evidence type="ECO:0000256" key="3">
    <source>
        <dbReference type="PROSITE-ProRule" id="PRU00284"/>
    </source>
</evidence>
<keyword evidence="4" id="KW-0472">Membrane</keyword>
<evidence type="ECO:0000256" key="2">
    <source>
        <dbReference type="ARBA" id="ARBA00029447"/>
    </source>
</evidence>
<evidence type="ECO:0000313" key="9">
    <source>
        <dbReference type="EMBL" id="RTJ95628.1"/>
    </source>
</evidence>
<dbReference type="Pfam" id="PF00015">
    <property type="entry name" value="MCPsignal"/>
    <property type="match status" value="1"/>
</dbReference>
<keyword evidence="4" id="KW-0812">Transmembrane</keyword>
<evidence type="ECO:0000313" key="7">
    <source>
        <dbReference type="EMBL" id="ECZ5738738.1"/>
    </source>
</evidence>
<feature type="transmembrane region" description="Helical" evidence="4">
    <location>
        <begin position="12"/>
        <end position="31"/>
    </location>
</feature>
<reference evidence="9 10" key="2">
    <citation type="journal article" date="2019" name="Appl. Environ. Microbiol.">
        <title>Population genetics and characterization of Campylobacter jejuni isolates in western jackdaws and game birds in Finland.</title>
        <authorList>
            <person name="Kovanen S."/>
            <person name="Rossi M."/>
            <person name="Pohja-Mykra M."/>
            <person name="Nieminen T."/>
            <person name="Raunio-Saarnisto M."/>
            <person name="Sauvala M."/>
            <person name="Fredriksson-Ahomaa M."/>
            <person name="Hanninen M.L."/>
            <person name="Kivisto R."/>
        </authorList>
    </citation>
    <scope>NUCLEOTIDE SEQUENCE [LARGE SCALE GENOMIC DNA]</scope>
    <source>
        <strain evidence="9 10">CB296</strain>
    </source>
</reference>
<dbReference type="Gene3D" id="1.10.287.950">
    <property type="entry name" value="Methyl-accepting chemotaxis protein"/>
    <property type="match status" value="1"/>
</dbReference>
<dbReference type="Proteomes" id="UP000865560">
    <property type="component" value="Unassembled WGS sequence"/>
</dbReference>
<comment type="caution">
    <text evidence="9">The sequence shown here is derived from an EMBL/GenBank/DDBJ whole genome shotgun (WGS) entry which is preliminary data.</text>
</comment>
<dbReference type="Proteomes" id="UP000421425">
    <property type="component" value="Unassembled WGS sequence"/>
</dbReference>
<evidence type="ECO:0000259" key="6">
    <source>
        <dbReference type="PROSITE" id="PS50885"/>
    </source>
</evidence>
<keyword evidence="4" id="KW-1133">Transmembrane helix</keyword>
<sequence>MTNKKSSFLIKFIILSTLVLAFILVLLGIIFNNYSSSKDNKDLINIVQQLQISDEKINSVFQNSFNFINYDPSVQAIKKMQENFKKLKTFGIDISKAEEIFNAKLIQLNYFKSANSIAVNSKLYLFELAKNYFEELEQNHETNKNNYRTMSSMLSVLSTESILQKTTLNQLNSLMKEIKNDTKSENLQLFLKHYKMIVKQISIMQDNSSIYENNSLMKELKQLNAFTQNAVEQSNLFKFYIALTVFGITLVLFVFFILLTLKKVIMPIHTLEKLSANLASKEANLHSRLNIDPKSELGQSAQYINSFISTVQNSIIEAIENAKSSHQNSQKLKNNSMMLENSSNSQHEQIQGVKEITYVLDDHINLAGNLAQESIENMQDMHILMDKVELTLSELVNLINENNEKEQNIVANMDNLTQSADNIIEITSSIRDIADQTNLLALNAAIEAARAGEHGRGFAVVADEVGQLADKTSKSLLNINATVNAIVQQINDNKALMDLIHDSMKETSLKTNDLQQELVNSMHKLESSIESTQTMKDKSMEVKDKMLILGTSIDKVNELANSVKDLSSEINNISQNVLNGASKLSEKLSSFQ</sequence>
<dbReference type="PROSITE" id="PS50111">
    <property type="entry name" value="CHEMOTAXIS_TRANSDUC_2"/>
    <property type="match status" value="1"/>
</dbReference>
<proteinExistence type="inferred from homology"/>
<evidence type="ECO:0000259" key="5">
    <source>
        <dbReference type="PROSITE" id="PS50111"/>
    </source>
</evidence>
<dbReference type="Pfam" id="PF19443">
    <property type="entry name" value="DAHL"/>
    <property type="match status" value="1"/>
</dbReference>
<dbReference type="EMBL" id="AALHBX010000021">
    <property type="protein sequence ID" value="ECZ5738738.1"/>
    <property type="molecule type" value="Genomic_DNA"/>
</dbReference>
<dbReference type="EMBL" id="MJVJ01000096">
    <property type="protein sequence ID" value="OEV46680.1"/>
    <property type="molecule type" value="Genomic_DNA"/>
</dbReference>
<dbReference type="GO" id="GO:0007165">
    <property type="term" value="P:signal transduction"/>
    <property type="evidence" value="ECO:0007669"/>
    <property type="project" value="UniProtKB-KW"/>
</dbReference>
<dbReference type="SUPFAM" id="SSF58104">
    <property type="entry name" value="Methyl-accepting chemotaxis protein (MCP) signaling domain"/>
    <property type="match status" value="1"/>
</dbReference>
<dbReference type="SMART" id="SM00283">
    <property type="entry name" value="MA"/>
    <property type="match status" value="1"/>
</dbReference>
<evidence type="ECO:0000256" key="1">
    <source>
        <dbReference type="ARBA" id="ARBA00023224"/>
    </source>
</evidence>
<evidence type="ECO:0000313" key="11">
    <source>
        <dbReference type="Proteomes" id="UP000421425"/>
    </source>
</evidence>
<dbReference type="Proteomes" id="UP000287237">
    <property type="component" value="Unassembled WGS sequence"/>
</dbReference>
<dbReference type="AlphaFoldDB" id="A0A1E7NRS5"/>
<name>A0A1E7NRS5_CAMJU</name>
<dbReference type="InterPro" id="IPR003660">
    <property type="entry name" value="HAMP_dom"/>
</dbReference>
<evidence type="ECO:0000313" key="12">
    <source>
        <dbReference type="Proteomes" id="UP000865560"/>
    </source>
</evidence>
<reference evidence="7 11" key="3">
    <citation type="submission" date="2019-10" db="EMBL/GenBank/DDBJ databases">
        <authorList>
            <consortium name="PulseNet: The National Subtyping Network for Foodborne Disease Surveillance"/>
            <person name="Tarr C.L."/>
            <person name="Trees E."/>
            <person name="Katz L.S."/>
            <person name="Carleton-Romer H.A."/>
            <person name="Stroika S."/>
            <person name="Kucerova Z."/>
            <person name="Roache K.F."/>
            <person name="Sabol A.L."/>
            <person name="Besser J."/>
            <person name="Gerner-Smidt P."/>
        </authorList>
    </citation>
    <scope>NUCLEOTIDE SEQUENCE [LARGE SCALE GENOMIC DNA]</scope>
    <source>
        <strain evidence="7 11">PNUSAC012091</strain>
    </source>
</reference>
<feature type="domain" description="HAMP" evidence="6">
    <location>
        <begin position="262"/>
        <end position="316"/>
    </location>
</feature>
<accession>A0A1E7NRS5</accession>
<dbReference type="GO" id="GO:0016301">
    <property type="term" value="F:kinase activity"/>
    <property type="evidence" value="ECO:0007669"/>
    <property type="project" value="UniProtKB-KW"/>
</dbReference>
<feature type="transmembrane region" description="Helical" evidence="4">
    <location>
        <begin position="239"/>
        <end position="261"/>
    </location>
</feature>
<keyword evidence="8" id="KW-0808">Transferase</keyword>
<dbReference type="InterPro" id="IPR004089">
    <property type="entry name" value="MCPsignal_dom"/>
</dbReference>
<evidence type="ECO:0000256" key="4">
    <source>
        <dbReference type="SAM" id="Phobius"/>
    </source>
</evidence>
<organism evidence="9 10">
    <name type="scientific">Campylobacter jejuni</name>
    <dbReference type="NCBI Taxonomy" id="197"/>
    <lineage>
        <taxon>Bacteria</taxon>
        <taxon>Pseudomonadati</taxon>
        <taxon>Campylobacterota</taxon>
        <taxon>Epsilonproteobacteria</taxon>
        <taxon>Campylobacterales</taxon>
        <taxon>Campylobacteraceae</taxon>
        <taxon>Campylobacter</taxon>
    </lineage>
</organism>
<dbReference type="EMBL" id="PRCK01000004">
    <property type="protein sequence ID" value="RTJ95628.1"/>
    <property type="molecule type" value="Genomic_DNA"/>
</dbReference>
<dbReference type="RefSeq" id="WP_002860864.1">
    <property type="nucleotide sequence ID" value="NZ_CP012212.1"/>
</dbReference>